<dbReference type="Proteomes" id="UP000599074">
    <property type="component" value="Unassembled WGS sequence"/>
</dbReference>
<reference evidence="1" key="1">
    <citation type="submission" date="2021-01" db="EMBL/GenBank/DDBJ databases">
        <title>Whole genome shotgun sequence of Planosporangium mesophilum NBRC 109066.</title>
        <authorList>
            <person name="Komaki H."/>
            <person name="Tamura T."/>
        </authorList>
    </citation>
    <scope>NUCLEOTIDE SEQUENCE</scope>
    <source>
        <strain evidence="1">NBRC 109066</strain>
    </source>
</reference>
<gene>
    <name evidence="1" type="ORF">Pme01_21850</name>
</gene>
<comment type="caution">
    <text evidence="1">The sequence shown here is derived from an EMBL/GenBank/DDBJ whole genome shotgun (WGS) entry which is preliminary data.</text>
</comment>
<keyword evidence="2" id="KW-1185">Reference proteome</keyword>
<evidence type="ECO:0000313" key="2">
    <source>
        <dbReference type="Proteomes" id="UP000599074"/>
    </source>
</evidence>
<organism evidence="1 2">
    <name type="scientific">Planosporangium mesophilum</name>
    <dbReference type="NCBI Taxonomy" id="689768"/>
    <lineage>
        <taxon>Bacteria</taxon>
        <taxon>Bacillati</taxon>
        <taxon>Actinomycetota</taxon>
        <taxon>Actinomycetes</taxon>
        <taxon>Micromonosporales</taxon>
        <taxon>Micromonosporaceae</taxon>
        <taxon>Planosporangium</taxon>
    </lineage>
</organism>
<name>A0A8J3T9B3_9ACTN</name>
<accession>A0A8J3T9B3</accession>
<dbReference type="AlphaFoldDB" id="A0A8J3T9B3"/>
<proteinExistence type="predicted"/>
<protein>
    <submittedName>
        <fullName evidence="1">Uncharacterized protein</fullName>
    </submittedName>
</protein>
<sequence>MSGSEDLLPLDSHLDLPQPVKAALLDMGLACVAAELALAQARLLERQATAAAERADVSGPEAFYQRQYAGDLVDSAIGYADRLTVAYTMASATYASYAATVGAEAGAGRRLGAADPVSVLPSQILGQPQRYVPLIQLAPHNDVETELIDDHNQQLAEDHRSLHDVMAGVLEAGPATVYDDPSQSAHRPAGSVSLITQLPEALHRYATTCVSAIGLATRQRRDGQA</sequence>
<dbReference type="EMBL" id="BOON01000018">
    <property type="protein sequence ID" value="GII22588.1"/>
    <property type="molecule type" value="Genomic_DNA"/>
</dbReference>
<evidence type="ECO:0000313" key="1">
    <source>
        <dbReference type="EMBL" id="GII22588.1"/>
    </source>
</evidence>